<accession>A0A9D1FF72</accession>
<proteinExistence type="predicted"/>
<protein>
    <submittedName>
        <fullName evidence="1">Uncharacterized protein</fullName>
    </submittedName>
</protein>
<evidence type="ECO:0000313" key="2">
    <source>
        <dbReference type="Proteomes" id="UP000886742"/>
    </source>
</evidence>
<name>A0A9D1FF72_9PROT</name>
<reference evidence="1" key="1">
    <citation type="submission" date="2020-10" db="EMBL/GenBank/DDBJ databases">
        <authorList>
            <person name="Gilroy R."/>
        </authorList>
    </citation>
    <scope>NUCLEOTIDE SEQUENCE</scope>
    <source>
        <strain evidence="1">ChiGjej3B3-5194</strain>
    </source>
</reference>
<dbReference type="Proteomes" id="UP000886742">
    <property type="component" value="Unassembled WGS sequence"/>
</dbReference>
<organism evidence="1 2">
    <name type="scientific">Candidatus Enterousia intestinigallinarum</name>
    <dbReference type="NCBI Taxonomy" id="2840790"/>
    <lineage>
        <taxon>Bacteria</taxon>
        <taxon>Pseudomonadati</taxon>
        <taxon>Pseudomonadota</taxon>
        <taxon>Alphaproteobacteria</taxon>
        <taxon>Candidatus Enterousia</taxon>
    </lineage>
</organism>
<sequence>MKTHRHLWDQFIAPENFELAARRAVRGKKSKKQIRRFLANRDVLLTRLRDMIINNKFKTSKYRIIKIHEPKERYIYVLPLYPDHIVHHALINILGPIWQRMFIRDSFACIPNRGLFSAFIYIMLS</sequence>
<dbReference type="EMBL" id="DVJI01000003">
    <property type="protein sequence ID" value="HIS70471.1"/>
    <property type="molecule type" value="Genomic_DNA"/>
</dbReference>
<dbReference type="AlphaFoldDB" id="A0A9D1FF72"/>
<reference evidence="1" key="2">
    <citation type="journal article" date="2021" name="PeerJ">
        <title>Extensive microbial diversity within the chicken gut microbiome revealed by metagenomics and culture.</title>
        <authorList>
            <person name="Gilroy R."/>
            <person name="Ravi A."/>
            <person name="Getino M."/>
            <person name="Pursley I."/>
            <person name="Horton D.L."/>
            <person name="Alikhan N.F."/>
            <person name="Baker D."/>
            <person name="Gharbi K."/>
            <person name="Hall N."/>
            <person name="Watson M."/>
            <person name="Adriaenssens E.M."/>
            <person name="Foster-Nyarko E."/>
            <person name="Jarju S."/>
            <person name="Secka A."/>
            <person name="Antonio M."/>
            <person name="Oren A."/>
            <person name="Chaudhuri R.R."/>
            <person name="La Ragione R."/>
            <person name="Hildebrand F."/>
            <person name="Pallen M.J."/>
        </authorList>
    </citation>
    <scope>NUCLEOTIDE SEQUENCE</scope>
    <source>
        <strain evidence="1">ChiGjej3B3-5194</strain>
    </source>
</reference>
<gene>
    <name evidence="1" type="ORF">IAD02_00580</name>
</gene>
<evidence type="ECO:0000313" key="1">
    <source>
        <dbReference type="EMBL" id="HIS70471.1"/>
    </source>
</evidence>
<comment type="caution">
    <text evidence="1">The sequence shown here is derived from an EMBL/GenBank/DDBJ whole genome shotgun (WGS) entry which is preliminary data.</text>
</comment>